<protein>
    <recommendedName>
        <fullName evidence="5">Phosphatidylethanolamine-binding protein</fullName>
    </recommendedName>
</protein>
<organism evidence="3 4">
    <name type="scientific">Stomoxys calcitrans</name>
    <name type="common">Stable fly</name>
    <name type="synonym">Conops calcitrans</name>
    <dbReference type="NCBI Taxonomy" id="35570"/>
    <lineage>
        <taxon>Eukaryota</taxon>
        <taxon>Metazoa</taxon>
        <taxon>Ecdysozoa</taxon>
        <taxon>Arthropoda</taxon>
        <taxon>Hexapoda</taxon>
        <taxon>Insecta</taxon>
        <taxon>Pterygota</taxon>
        <taxon>Neoptera</taxon>
        <taxon>Endopterygota</taxon>
        <taxon>Diptera</taxon>
        <taxon>Brachycera</taxon>
        <taxon>Muscomorpha</taxon>
        <taxon>Muscoidea</taxon>
        <taxon>Muscidae</taxon>
        <taxon>Stomoxys</taxon>
    </lineage>
</organism>
<dbReference type="PANTHER" id="PTHR11362:SF82">
    <property type="entry name" value="PHOSPHATIDYLETHANOLAMINE-BINDING PROTEIN 4"/>
    <property type="match status" value="1"/>
</dbReference>
<sequence>MSHQKVLSFGLLMLAASCLAAANNEVEAVFKDNEVVPDVIAEAPHQFLKISYENGLNVDKGNELTPTQVQKQPTIEWEASDDAYYTLIMTDPDAPSRVEPKFREFRHWLVVNIPGNHLDQGEVLAAYVGSGPPKGTGLHRYVFLLYKQSGKLEFDEARVSNKSRKDRPKFKAATFAEKYKLGAPIAGNFYQAQWDDYVPTLHKQLSEE</sequence>
<keyword evidence="4" id="KW-1185">Reference proteome</keyword>
<dbReference type="PROSITE" id="PS01220">
    <property type="entry name" value="PBP"/>
    <property type="match status" value="1"/>
</dbReference>
<dbReference type="FunFam" id="3.90.280.10:FF:000006">
    <property type="entry name" value="protein D3"/>
    <property type="match status" value="1"/>
</dbReference>
<accession>A0A1I8Q980</accession>
<feature type="signal peptide" evidence="2">
    <location>
        <begin position="1"/>
        <end position="20"/>
    </location>
</feature>
<evidence type="ECO:0000313" key="4">
    <source>
        <dbReference type="Proteomes" id="UP000095300"/>
    </source>
</evidence>
<dbReference type="SUPFAM" id="SSF49777">
    <property type="entry name" value="PEBP-like"/>
    <property type="match status" value="1"/>
</dbReference>
<dbReference type="Proteomes" id="UP000095300">
    <property type="component" value="Unassembled WGS sequence"/>
</dbReference>
<reference evidence="3" key="1">
    <citation type="submission" date="2020-05" db="UniProtKB">
        <authorList>
            <consortium name="EnsemblMetazoa"/>
        </authorList>
    </citation>
    <scope>IDENTIFICATION</scope>
    <source>
        <strain evidence="3">USDA</strain>
    </source>
</reference>
<evidence type="ECO:0000313" key="3">
    <source>
        <dbReference type="EnsemblMetazoa" id="SCAU015028-PA"/>
    </source>
</evidence>
<dbReference type="PANTHER" id="PTHR11362">
    <property type="entry name" value="PHOSPHATIDYLETHANOLAMINE-BINDING PROTEIN"/>
    <property type="match status" value="1"/>
</dbReference>
<dbReference type="VEuPathDB" id="VectorBase:SCAU015028"/>
<dbReference type="InterPro" id="IPR008914">
    <property type="entry name" value="PEBP"/>
</dbReference>
<dbReference type="CDD" id="cd00866">
    <property type="entry name" value="PEBP_euk"/>
    <property type="match status" value="1"/>
</dbReference>
<evidence type="ECO:0000256" key="2">
    <source>
        <dbReference type="SAM" id="SignalP"/>
    </source>
</evidence>
<dbReference type="EnsemblMetazoa" id="SCAU015028-RA">
    <property type="protein sequence ID" value="SCAU015028-PA"/>
    <property type="gene ID" value="SCAU015028"/>
</dbReference>
<evidence type="ECO:0000256" key="1">
    <source>
        <dbReference type="ARBA" id="ARBA00007091"/>
    </source>
</evidence>
<dbReference type="Pfam" id="PF01161">
    <property type="entry name" value="PBP"/>
    <property type="match status" value="1"/>
</dbReference>
<feature type="chain" id="PRO_5009327940" description="Phosphatidylethanolamine-binding protein" evidence="2">
    <location>
        <begin position="21"/>
        <end position="208"/>
    </location>
</feature>
<dbReference type="PROSITE" id="PS51257">
    <property type="entry name" value="PROKAR_LIPOPROTEIN"/>
    <property type="match status" value="1"/>
</dbReference>
<dbReference type="InterPro" id="IPR035810">
    <property type="entry name" value="PEBP_euk"/>
</dbReference>
<dbReference type="InterPro" id="IPR036610">
    <property type="entry name" value="PEBP-like_sf"/>
</dbReference>
<proteinExistence type="inferred from homology"/>
<dbReference type="OrthoDB" id="2506647at2759"/>
<dbReference type="AlphaFoldDB" id="A0A1I8Q980"/>
<gene>
    <name evidence="3" type="primary">106082257</name>
</gene>
<dbReference type="InterPro" id="IPR001858">
    <property type="entry name" value="Phosphatidylethanolamine-bd_CS"/>
</dbReference>
<keyword evidence="2" id="KW-0732">Signal</keyword>
<dbReference type="Gene3D" id="3.90.280.10">
    <property type="entry name" value="PEBP-like"/>
    <property type="match status" value="1"/>
</dbReference>
<dbReference type="STRING" id="35570.A0A1I8Q980"/>
<comment type="similarity">
    <text evidence="1">Belongs to the phosphatidylethanolamine-binding protein family.</text>
</comment>
<evidence type="ECO:0008006" key="5">
    <source>
        <dbReference type="Google" id="ProtNLM"/>
    </source>
</evidence>
<name>A0A1I8Q980_STOCA</name>
<dbReference type="KEGG" id="scac:106082257"/>